<keyword evidence="3" id="KW-0731">Sigma factor</keyword>
<dbReference type="Pfam" id="PF08281">
    <property type="entry name" value="Sigma70_r4_2"/>
    <property type="match status" value="1"/>
</dbReference>
<dbReference type="EMBL" id="CP035704">
    <property type="protein sequence ID" value="QBB71788.1"/>
    <property type="molecule type" value="Genomic_DNA"/>
</dbReference>
<dbReference type="InterPro" id="IPR013324">
    <property type="entry name" value="RNA_pol_sigma_r3/r4-like"/>
</dbReference>
<name>A0A411HMT2_9GAMM</name>
<dbReference type="PANTHER" id="PTHR43133:SF8">
    <property type="entry name" value="RNA POLYMERASE SIGMA FACTOR HI_1459-RELATED"/>
    <property type="match status" value="1"/>
</dbReference>
<keyword evidence="5" id="KW-0804">Transcription</keyword>
<dbReference type="NCBIfam" id="TIGR02937">
    <property type="entry name" value="sigma70-ECF"/>
    <property type="match status" value="1"/>
</dbReference>
<accession>A0A411HMT2</accession>
<evidence type="ECO:0000313" key="7">
    <source>
        <dbReference type="EMBL" id="QBB71788.1"/>
    </source>
</evidence>
<dbReference type="InterPro" id="IPR036388">
    <property type="entry name" value="WH-like_DNA-bd_sf"/>
</dbReference>
<reference evidence="7 8" key="1">
    <citation type="submission" date="2019-01" db="EMBL/GenBank/DDBJ databases">
        <title>Pseudolysobacter antarctica gen. nov., sp. nov., isolated from Fildes Peninsula, Antarctica.</title>
        <authorList>
            <person name="Wei Z."/>
            <person name="Peng F."/>
        </authorList>
    </citation>
    <scope>NUCLEOTIDE SEQUENCE [LARGE SCALE GENOMIC DNA]</scope>
    <source>
        <strain evidence="7 8">AQ6-296</strain>
    </source>
</reference>
<proteinExistence type="inferred from homology"/>
<dbReference type="GO" id="GO:0003677">
    <property type="term" value="F:DNA binding"/>
    <property type="evidence" value="ECO:0007669"/>
    <property type="project" value="UniProtKB-KW"/>
</dbReference>
<dbReference type="InterPro" id="IPR039425">
    <property type="entry name" value="RNA_pol_sigma-70-like"/>
</dbReference>
<evidence type="ECO:0000256" key="5">
    <source>
        <dbReference type="ARBA" id="ARBA00023163"/>
    </source>
</evidence>
<dbReference type="PANTHER" id="PTHR43133">
    <property type="entry name" value="RNA POLYMERASE ECF-TYPE SIGMA FACTO"/>
    <property type="match status" value="1"/>
</dbReference>
<sequence length="198" mass="22030">MRMQILAAKTARGGRVSIRENDPRHATLQRVLRDYGAKLRALIGDPRIGTICIDPDDIEQEVRIRLWKALERDQNSVFHALYIQRTVASTVIDALRRLQARPVEAMPEDEESSALQDTSARPDDMVGGSQYMALIASCLAELPGQRGQVVALHLQGFRAEEISGLVNVSVDAVRKLLSRGLEQLKLRLTELGCGDFDE</sequence>
<feature type="domain" description="RNA polymerase sigma factor 70 region 4 type 2" evidence="6">
    <location>
        <begin position="134"/>
        <end position="184"/>
    </location>
</feature>
<gene>
    <name evidence="7" type="ORF">ELE36_16290</name>
</gene>
<dbReference type="InterPro" id="IPR013249">
    <property type="entry name" value="RNA_pol_sigma70_r4_t2"/>
</dbReference>
<dbReference type="InterPro" id="IPR013325">
    <property type="entry name" value="RNA_pol_sigma_r2"/>
</dbReference>
<dbReference type="Proteomes" id="UP000291562">
    <property type="component" value="Chromosome"/>
</dbReference>
<dbReference type="OrthoDB" id="5757196at2"/>
<dbReference type="SUPFAM" id="SSF88659">
    <property type="entry name" value="Sigma3 and sigma4 domains of RNA polymerase sigma factors"/>
    <property type="match status" value="1"/>
</dbReference>
<keyword evidence="2" id="KW-0805">Transcription regulation</keyword>
<dbReference type="GO" id="GO:0016987">
    <property type="term" value="F:sigma factor activity"/>
    <property type="evidence" value="ECO:0007669"/>
    <property type="project" value="UniProtKB-KW"/>
</dbReference>
<dbReference type="AlphaFoldDB" id="A0A411HMT2"/>
<keyword evidence="4" id="KW-0238">DNA-binding</keyword>
<dbReference type="RefSeq" id="WP_129835138.1">
    <property type="nucleotide sequence ID" value="NZ_CP035704.1"/>
</dbReference>
<dbReference type="Gene3D" id="1.10.1740.10">
    <property type="match status" value="1"/>
</dbReference>
<dbReference type="SUPFAM" id="SSF88946">
    <property type="entry name" value="Sigma2 domain of RNA polymerase sigma factors"/>
    <property type="match status" value="1"/>
</dbReference>
<organism evidence="7 8">
    <name type="scientific">Pseudolysobacter antarcticus</name>
    <dbReference type="NCBI Taxonomy" id="2511995"/>
    <lineage>
        <taxon>Bacteria</taxon>
        <taxon>Pseudomonadati</taxon>
        <taxon>Pseudomonadota</taxon>
        <taxon>Gammaproteobacteria</taxon>
        <taxon>Lysobacterales</taxon>
        <taxon>Rhodanobacteraceae</taxon>
        <taxon>Pseudolysobacter</taxon>
    </lineage>
</organism>
<keyword evidence="8" id="KW-1185">Reference proteome</keyword>
<evidence type="ECO:0000313" key="8">
    <source>
        <dbReference type="Proteomes" id="UP000291562"/>
    </source>
</evidence>
<dbReference type="Gene3D" id="1.10.10.10">
    <property type="entry name" value="Winged helix-like DNA-binding domain superfamily/Winged helix DNA-binding domain"/>
    <property type="match status" value="1"/>
</dbReference>
<dbReference type="KEGG" id="xbc:ELE36_16290"/>
<comment type="similarity">
    <text evidence="1">Belongs to the sigma-70 factor family. ECF subfamily.</text>
</comment>
<dbReference type="GO" id="GO:0006352">
    <property type="term" value="P:DNA-templated transcription initiation"/>
    <property type="evidence" value="ECO:0007669"/>
    <property type="project" value="InterPro"/>
</dbReference>
<dbReference type="InterPro" id="IPR014284">
    <property type="entry name" value="RNA_pol_sigma-70_dom"/>
</dbReference>
<evidence type="ECO:0000256" key="1">
    <source>
        <dbReference type="ARBA" id="ARBA00010641"/>
    </source>
</evidence>
<protein>
    <submittedName>
        <fullName evidence="7">RNA polymerase sigma factor</fullName>
    </submittedName>
</protein>
<evidence type="ECO:0000256" key="4">
    <source>
        <dbReference type="ARBA" id="ARBA00023125"/>
    </source>
</evidence>
<evidence type="ECO:0000259" key="6">
    <source>
        <dbReference type="Pfam" id="PF08281"/>
    </source>
</evidence>
<evidence type="ECO:0000256" key="2">
    <source>
        <dbReference type="ARBA" id="ARBA00023015"/>
    </source>
</evidence>
<evidence type="ECO:0000256" key="3">
    <source>
        <dbReference type="ARBA" id="ARBA00023082"/>
    </source>
</evidence>